<reference evidence="1 2" key="1">
    <citation type="submission" date="2019-02" db="EMBL/GenBank/DDBJ databases">
        <title>Genome sequencing of the rare red list fungi Dentipellis fragilis.</title>
        <authorList>
            <person name="Buettner E."/>
            <person name="Kellner H."/>
        </authorList>
    </citation>
    <scope>NUCLEOTIDE SEQUENCE [LARGE SCALE GENOMIC DNA]</scope>
    <source>
        <strain evidence="1 2">DSM 105465</strain>
    </source>
</reference>
<proteinExistence type="predicted"/>
<sequence length="285" mass="29631">MVRSEGLRQLPNIACDHRPCAKVALVPRTAAPSRHLLAPLRCPALHALFHLHPSPPHAPVHAMPVLPSRPSAPASPYMPHARPAICTPSTFAITPALALASATYRTHPAPLRVLHPYSPPCVATLCCHHPCAVPPPTEPPTQPEHLGTVVSTLNTSPLAPRCHCTTHLSARALPLYCAVTASIPPLALHPGTIVPPHAHAPPCDLVLSPSCCAPGACVLAPSPLCSCAGTSAPSRSATTATLRGPYAALAPMVSPLCILVTPVAPRHRAAPFTRTDTHTRAAAPS</sequence>
<dbReference type="Proteomes" id="UP000298327">
    <property type="component" value="Unassembled WGS sequence"/>
</dbReference>
<protein>
    <submittedName>
        <fullName evidence="1">Uncharacterized protein</fullName>
    </submittedName>
</protein>
<name>A0A4Y9XTE6_9AGAM</name>
<evidence type="ECO:0000313" key="2">
    <source>
        <dbReference type="Proteomes" id="UP000298327"/>
    </source>
</evidence>
<comment type="caution">
    <text evidence="1">The sequence shown here is derived from an EMBL/GenBank/DDBJ whole genome shotgun (WGS) entry which is preliminary data.</text>
</comment>
<keyword evidence="2" id="KW-1185">Reference proteome</keyword>
<accession>A0A4Y9XTE6</accession>
<dbReference type="EMBL" id="SEOQ01001158">
    <property type="protein sequence ID" value="TFY53396.1"/>
    <property type="molecule type" value="Genomic_DNA"/>
</dbReference>
<dbReference type="AlphaFoldDB" id="A0A4Y9XTE6"/>
<organism evidence="1 2">
    <name type="scientific">Dentipellis fragilis</name>
    <dbReference type="NCBI Taxonomy" id="205917"/>
    <lineage>
        <taxon>Eukaryota</taxon>
        <taxon>Fungi</taxon>
        <taxon>Dikarya</taxon>
        <taxon>Basidiomycota</taxon>
        <taxon>Agaricomycotina</taxon>
        <taxon>Agaricomycetes</taxon>
        <taxon>Russulales</taxon>
        <taxon>Hericiaceae</taxon>
        <taxon>Dentipellis</taxon>
    </lineage>
</organism>
<evidence type="ECO:0000313" key="1">
    <source>
        <dbReference type="EMBL" id="TFY53396.1"/>
    </source>
</evidence>
<gene>
    <name evidence="1" type="ORF">EVG20_g10134</name>
</gene>